<evidence type="ECO:0000256" key="1">
    <source>
        <dbReference type="ARBA" id="ARBA00010333"/>
    </source>
</evidence>
<dbReference type="GO" id="GO:0005576">
    <property type="term" value="C:extracellular region"/>
    <property type="evidence" value="ECO:0007669"/>
    <property type="project" value="TreeGrafter"/>
</dbReference>
<dbReference type="SMART" id="SM00062">
    <property type="entry name" value="PBPb"/>
    <property type="match status" value="1"/>
</dbReference>
<dbReference type="GO" id="GO:0006865">
    <property type="term" value="P:amino acid transport"/>
    <property type="evidence" value="ECO:0007669"/>
    <property type="project" value="TreeGrafter"/>
</dbReference>
<feature type="domain" description="Solute-binding protein family 3/N-terminal" evidence="5">
    <location>
        <begin position="46"/>
        <end position="270"/>
    </location>
</feature>
<dbReference type="Gene3D" id="3.40.190.10">
    <property type="entry name" value="Periplasmic binding protein-like II"/>
    <property type="match status" value="2"/>
</dbReference>
<name>A0A5J6V6P5_9MICO</name>
<dbReference type="CDD" id="cd13690">
    <property type="entry name" value="PBP2_GluB"/>
    <property type="match status" value="1"/>
</dbReference>
<evidence type="ECO:0000256" key="4">
    <source>
        <dbReference type="SAM" id="SignalP"/>
    </source>
</evidence>
<dbReference type="Pfam" id="PF00497">
    <property type="entry name" value="SBP_bac_3"/>
    <property type="match status" value="1"/>
</dbReference>
<dbReference type="AlphaFoldDB" id="A0A5J6V6P5"/>
<feature type="signal peptide" evidence="4">
    <location>
        <begin position="1"/>
        <end position="23"/>
    </location>
</feature>
<keyword evidence="7" id="KW-1185">Reference proteome</keyword>
<dbReference type="PROSITE" id="PS51257">
    <property type="entry name" value="PROKAR_LIPOPROTEIN"/>
    <property type="match status" value="1"/>
</dbReference>
<accession>A0A5J6V6P5</accession>
<reference evidence="6 7" key="1">
    <citation type="submission" date="2019-09" db="EMBL/GenBank/DDBJ databases">
        <title>Serinicoccus pratensis sp. nov., isolated from meadow soil.</title>
        <authorList>
            <person name="Zhang W."/>
        </authorList>
    </citation>
    <scope>NUCLEOTIDE SEQUENCE [LARGE SCALE GENOMIC DNA]</scope>
    <source>
        <strain evidence="6 7">W204</strain>
    </source>
</reference>
<evidence type="ECO:0000256" key="3">
    <source>
        <dbReference type="ARBA" id="ARBA00022729"/>
    </source>
</evidence>
<dbReference type="InterPro" id="IPR051455">
    <property type="entry name" value="Bact_solute-bind_prot3"/>
</dbReference>
<keyword evidence="2" id="KW-0813">Transport</keyword>
<dbReference type="RefSeq" id="WP_158061237.1">
    <property type="nucleotide sequence ID" value="NZ_CP044427.1"/>
</dbReference>
<dbReference type="PANTHER" id="PTHR30085:SF6">
    <property type="entry name" value="ABC TRANSPORTER GLUTAMINE-BINDING PROTEIN GLNH"/>
    <property type="match status" value="1"/>
</dbReference>
<organism evidence="6 7">
    <name type="scientific">Ornithinimicrobium pratense</name>
    <dbReference type="NCBI Taxonomy" id="2593973"/>
    <lineage>
        <taxon>Bacteria</taxon>
        <taxon>Bacillati</taxon>
        <taxon>Actinomycetota</taxon>
        <taxon>Actinomycetes</taxon>
        <taxon>Micrococcales</taxon>
        <taxon>Ornithinimicrobiaceae</taxon>
        <taxon>Ornithinimicrobium</taxon>
    </lineage>
</organism>
<dbReference type="KEGG" id="serw:FY030_09190"/>
<evidence type="ECO:0000256" key="2">
    <source>
        <dbReference type="ARBA" id="ARBA00022448"/>
    </source>
</evidence>
<sequence length="286" mass="30697">MRSTHFRIPALAAVAALTLAACGNGDDGNGGSTGDGEGGDLPFGDSITIGTKIDQPGTGILIEGEYQGMDVDVAREVASRLGYEEDDISWQESPTPQREDMLVNGTVDMIAATYSISTERKERVQFAGPYFVAGQDLLVKNDSDIEGPDDLDGRTLCSVAGSTPAERIAEEYSDLDIDLSTYDTYTLCMEALAADRVDALTTDDVILAGYAAQEQWEGQFRVTGNTFSEELFGIGINQDSEACEEVNEILSEMWEDGTMETIIEDNLGDYTPSDANPPEEIGGHCA</sequence>
<dbReference type="SUPFAM" id="SSF53850">
    <property type="entry name" value="Periplasmic binding protein-like II"/>
    <property type="match status" value="1"/>
</dbReference>
<feature type="chain" id="PRO_5039149901" evidence="4">
    <location>
        <begin position="24"/>
        <end position="286"/>
    </location>
</feature>
<dbReference type="OrthoDB" id="9807888at2"/>
<gene>
    <name evidence="6" type="ORF">FY030_09190</name>
</gene>
<comment type="similarity">
    <text evidence="1">Belongs to the bacterial solute-binding protein 3 family.</text>
</comment>
<evidence type="ECO:0000313" key="7">
    <source>
        <dbReference type="Proteomes" id="UP000326546"/>
    </source>
</evidence>
<proteinExistence type="inferred from homology"/>
<dbReference type="PANTHER" id="PTHR30085">
    <property type="entry name" value="AMINO ACID ABC TRANSPORTER PERMEASE"/>
    <property type="match status" value="1"/>
</dbReference>
<dbReference type="EMBL" id="CP044427">
    <property type="protein sequence ID" value="QFG68851.1"/>
    <property type="molecule type" value="Genomic_DNA"/>
</dbReference>
<protein>
    <submittedName>
        <fullName evidence="6">Glutamate ABC transporter substrate-binding protein</fullName>
    </submittedName>
</protein>
<dbReference type="InterPro" id="IPR001638">
    <property type="entry name" value="Solute-binding_3/MltF_N"/>
</dbReference>
<dbReference type="GO" id="GO:0030288">
    <property type="term" value="C:outer membrane-bounded periplasmic space"/>
    <property type="evidence" value="ECO:0007669"/>
    <property type="project" value="TreeGrafter"/>
</dbReference>
<keyword evidence="3 4" id="KW-0732">Signal</keyword>
<evidence type="ECO:0000313" key="6">
    <source>
        <dbReference type="EMBL" id="QFG68851.1"/>
    </source>
</evidence>
<evidence type="ECO:0000259" key="5">
    <source>
        <dbReference type="SMART" id="SM00062"/>
    </source>
</evidence>
<dbReference type="Proteomes" id="UP000326546">
    <property type="component" value="Chromosome"/>
</dbReference>